<evidence type="ECO:0000313" key="9">
    <source>
        <dbReference type="EMBL" id="GFZ12105.1"/>
    </source>
</evidence>
<dbReference type="PANTHER" id="PTHR47997">
    <property type="entry name" value="MYB DOMAIN PROTEIN 55"/>
    <property type="match status" value="1"/>
</dbReference>
<dbReference type="SUPFAM" id="SSF46689">
    <property type="entry name" value="Homeodomain-like"/>
    <property type="match status" value="1"/>
</dbReference>
<dbReference type="Pfam" id="PF00249">
    <property type="entry name" value="Myb_DNA-binding"/>
    <property type="match status" value="1"/>
</dbReference>
<keyword evidence="2" id="KW-0677">Repeat</keyword>
<dbReference type="Gene3D" id="1.10.10.60">
    <property type="entry name" value="Homeodomain-like"/>
    <property type="match status" value="1"/>
</dbReference>
<dbReference type="OrthoDB" id="2143914at2759"/>
<feature type="compositionally biased region" description="Polar residues" evidence="7">
    <location>
        <begin position="51"/>
        <end position="61"/>
    </location>
</feature>
<sequence>MKFWWAAIASYLTQRTDNDIKNYWNTHLKKKLKKLQGYGGGQGDSQDELISPNSHSSTSKGQWERRLQTDIHEAKQALYEALSLDKSSNSNISQLKPSDIGYYPAQSTTTYAASTDNIARLLQNWMKSSPKSPQSSSENNISQNSFNNHLVGTGSSPSNEGCNSLFCFNSSNSDASQSETSKPNLENQVVPLSLLEKWLFDDGGAQGLGGLMDVSLGETDDGLFQGLGFQV</sequence>
<name>A0A7J0GMS8_9ERIC</name>
<keyword evidence="4" id="KW-0238">DNA-binding</keyword>
<keyword evidence="5" id="KW-0804">Transcription</keyword>
<reference evidence="9 10" key="1">
    <citation type="submission" date="2019-07" db="EMBL/GenBank/DDBJ databases">
        <title>De Novo Assembly of kiwifruit Actinidia rufa.</title>
        <authorList>
            <person name="Sugita-Konishi S."/>
            <person name="Sato K."/>
            <person name="Mori E."/>
            <person name="Abe Y."/>
            <person name="Kisaki G."/>
            <person name="Hamano K."/>
            <person name="Suezawa K."/>
            <person name="Otani M."/>
            <person name="Fukuda T."/>
            <person name="Manabe T."/>
            <person name="Gomi K."/>
            <person name="Tabuchi M."/>
            <person name="Akimitsu K."/>
            <person name="Kataoka I."/>
        </authorList>
    </citation>
    <scope>NUCLEOTIDE SEQUENCE [LARGE SCALE GENOMIC DNA]</scope>
    <source>
        <strain evidence="10">cv. Fuchu</strain>
    </source>
</reference>
<keyword evidence="10" id="KW-1185">Reference proteome</keyword>
<comment type="subcellular location">
    <subcellularLocation>
        <location evidence="1">Nucleus</location>
    </subcellularLocation>
</comment>
<dbReference type="EMBL" id="BJWL01000023">
    <property type="protein sequence ID" value="GFZ12105.1"/>
    <property type="molecule type" value="Genomic_DNA"/>
</dbReference>
<feature type="region of interest" description="Disordered" evidence="7">
    <location>
        <begin position="35"/>
        <end position="63"/>
    </location>
</feature>
<feature type="domain" description="HTH myb-type" evidence="8">
    <location>
        <begin position="1"/>
        <end position="32"/>
    </location>
</feature>
<dbReference type="InterPro" id="IPR017930">
    <property type="entry name" value="Myb_dom"/>
</dbReference>
<gene>
    <name evidence="9" type="ORF">Acr_23g0004900</name>
</gene>
<accession>A0A7J0GMS8</accession>
<proteinExistence type="predicted"/>
<dbReference type="InterPro" id="IPR001005">
    <property type="entry name" value="SANT/Myb"/>
</dbReference>
<dbReference type="CDD" id="cd00167">
    <property type="entry name" value="SANT"/>
    <property type="match status" value="1"/>
</dbReference>
<evidence type="ECO:0000313" key="10">
    <source>
        <dbReference type="Proteomes" id="UP000585474"/>
    </source>
</evidence>
<evidence type="ECO:0000256" key="6">
    <source>
        <dbReference type="ARBA" id="ARBA00023242"/>
    </source>
</evidence>
<protein>
    <submittedName>
        <fullName evidence="9">Myb domain protein 94</fullName>
    </submittedName>
</protein>
<evidence type="ECO:0000256" key="3">
    <source>
        <dbReference type="ARBA" id="ARBA00023015"/>
    </source>
</evidence>
<organism evidence="9 10">
    <name type="scientific">Actinidia rufa</name>
    <dbReference type="NCBI Taxonomy" id="165716"/>
    <lineage>
        <taxon>Eukaryota</taxon>
        <taxon>Viridiplantae</taxon>
        <taxon>Streptophyta</taxon>
        <taxon>Embryophyta</taxon>
        <taxon>Tracheophyta</taxon>
        <taxon>Spermatophyta</taxon>
        <taxon>Magnoliopsida</taxon>
        <taxon>eudicotyledons</taxon>
        <taxon>Gunneridae</taxon>
        <taxon>Pentapetalae</taxon>
        <taxon>asterids</taxon>
        <taxon>Ericales</taxon>
        <taxon>Actinidiaceae</taxon>
        <taxon>Actinidia</taxon>
    </lineage>
</organism>
<evidence type="ECO:0000259" key="8">
    <source>
        <dbReference type="PROSITE" id="PS51294"/>
    </source>
</evidence>
<dbReference type="InterPro" id="IPR009057">
    <property type="entry name" value="Homeodomain-like_sf"/>
</dbReference>
<dbReference type="InterPro" id="IPR051953">
    <property type="entry name" value="Plant_SW-associated_TFs"/>
</dbReference>
<evidence type="ECO:0000256" key="1">
    <source>
        <dbReference type="ARBA" id="ARBA00004123"/>
    </source>
</evidence>
<evidence type="ECO:0000256" key="2">
    <source>
        <dbReference type="ARBA" id="ARBA00022737"/>
    </source>
</evidence>
<keyword evidence="3" id="KW-0805">Transcription regulation</keyword>
<evidence type="ECO:0000256" key="4">
    <source>
        <dbReference type="ARBA" id="ARBA00023125"/>
    </source>
</evidence>
<dbReference type="PROSITE" id="PS51294">
    <property type="entry name" value="HTH_MYB"/>
    <property type="match status" value="1"/>
</dbReference>
<evidence type="ECO:0000256" key="5">
    <source>
        <dbReference type="ARBA" id="ARBA00023163"/>
    </source>
</evidence>
<keyword evidence="6" id="KW-0539">Nucleus</keyword>
<dbReference type="Proteomes" id="UP000585474">
    <property type="component" value="Unassembled WGS sequence"/>
</dbReference>
<feature type="region of interest" description="Disordered" evidence="7">
    <location>
        <begin position="127"/>
        <end position="154"/>
    </location>
</feature>
<dbReference type="AlphaFoldDB" id="A0A7J0GMS8"/>
<dbReference type="PANTHER" id="PTHR47997:SF75">
    <property type="entry name" value="MYB DOMAIN PROTEIN 55"/>
    <property type="match status" value="1"/>
</dbReference>
<evidence type="ECO:0000256" key="7">
    <source>
        <dbReference type="SAM" id="MobiDB-lite"/>
    </source>
</evidence>
<comment type="caution">
    <text evidence="9">The sequence shown here is derived from an EMBL/GenBank/DDBJ whole genome shotgun (WGS) entry which is preliminary data.</text>
</comment>
<dbReference type="GO" id="GO:0005634">
    <property type="term" value="C:nucleus"/>
    <property type="evidence" value="ECO:0007669"/>
    <property type="project" value="UniProtKB-SubCell"/>
</dbReference>
<feature type="compositionally biased region" description="Low complexity" evidence="7">
    <location>
        <begin position="127"/>
        <end position="148"/>
    </location>
</feature>
<dbReference type="GO" id="GO:0003677">
    <property type="term" value="F:DNA binding"/>
    <property type="evidence" value="ECO:0007669"/>
    <property type="project" value="UniProtKB-KW"/>
</dbReference>